<reference evidence="2 3" key="2">
    <citation type="journal article" date="2023" name="Plant Pathol.">
        <title>Dismantling and reorganizing Pseudomonas marginalis sensu#lato.</title>
        <authorList>
            <person name="Sawada H."/>
            <person name="Fujikawa T."/>
            <person name="Satou M."/>
        </authorList>
    </citation>
    <scope>NUCLEOTIDE SEQUENCE [LARGE SCALE GENOMIC DNA]</scope>
    <source>
        <strain evidence="2 3">MAFF 302030</strain>
    </source>
</reference>
<comment type="caution">
    <text evidence="2">The sequence shown here is derived from an EMBL/GenBank/DDBJ whole genome shotgun (WGS) entry which is preliminary data.</text>
</comment>
<evidence type="ECO:0000259" key="1">
    <source>
        <dbReference type="Pfam" id="PF14300"/>
    </source>
</evidence>
<evidence type="ECO:0000313" key="3">
    <source>
        <dbReference type="Proteomes" id="UP001155059"/>
    </source>
</evidence>
<dbReference type="InterPro" id="IPR018841">
    <property type="entry name" value="DUF2442"/>
</dbReference>
<feature type="domain" description="DNA mimic protein DMP19 C-terminal" evidence="1">
    <location>
        <begin position="95"/>
        <end position="179"/>
    </location>
</feature>
<dbReference type="Pfam" id="PF14300">
    <property type="entry name" value="DMP19"/>
    <property type="match status" value="1"/>
</dbReference>
<dbReference type="RefSeq" id="WP_268265111.1">
    <property type="nucleotide sequence ID" value="NZ_JALQCW010000022.1"/>
</dbReference>
<protein>
    <submittedName>
        <fullName evidence="2">DUF4375 domain-containing protein</fullName>
    </submittedName>
</protein>
<reference evidence="2 3" key="1">
    <citation type="journal article" date="2022" name="Int. J. Syst. Evol. Microbiol.">
        <title>Pseudomonas aegrilactucae sp. nov. and Pseudomonas morbosilactucae sp. nov., pathogens causing bacterial rot of lettuce in Japan.</title>
        <authorList>
            <person name="Sawada H."/>
            <person name="Fujikawa T."/>
            <person name="Satou M."/>
        </authorList>
    </citation>
    <scope>NUCLEOTIDE SEQUENCE [LARGE SCALE GENOMIC DNA]</scope>
    <source>
        <strain evidence="2 3">MAFF 302030</strain>
    </source>
</reference>
<dbReference type="AlphaFoldDB" id="A0A9X1YUA5"/>
<accession>A0A9X1YUA5</accession>
<sequence length="209" mass="23733">MHDIVITQVAFDDAMLILGWADGLVLRQPLTRFSALKDADAQARQDFQIQAGGAQLYWPHLGAEGLTIDSVDWIWEHLCNDAMGRLKDLEWQLDRLGPRDQAIVALWRLEADGYNGGFVQFFCNWGEQTCQLALQALHAIGAENTRALVSRQRQLLDHLEHHPELKALWDIARLLTEEEDEVISGQLDPQLWTAMEEVPALAVRHFYPG</sequence>
<name>A0A9X1YUA5_9PSED</name>
<dbReference type="Proteomes" id="UP001155059">
    <property type="component" value="Unassembled WGS sequence"/>
</dbReference>
<proteinExistence type="predicted"/>
<dbReference type="InterPro" id="IPR025402">
    <property type="entry name" value="DMP19_C"/>
</dbReference>
<dbReference type="Gene3D" id="3.30.2020.40">
    <property type="entry name" value="Uncharacterised protein PF10387, DUF2442"/>
    <property type="match status" value="1"/>
</dbReference>
<dbReference type="EMBL" id="JALQCW010000022">
    <property type="protein sequence ID" value="MCK9798180.1"/>
    <property type="molecule type" value="Genomic_DNA"/>
</dbReference>
<dbReference type="Pfam" id="PF10387">
    <property type="entry name" value="DUF2442"/>
    <property type="match status" value="1"/>
</dbReference>
<gene>
    <name evidence="2" type="ORF">M1B34_10725</name>
</gene>
<dbReference type="Gene3D" id="1.20.1420.60">
    <property type="match status" value="1"/>
</dbReference>
<organism evidence="2 3">
    <name type="scientific">Pseudomonas morbosilactucae</name>
    <dbReference type="NCBI Taxonomy" id="2938197"/>
    <lineage>
        <taxon>Bacteria</taxon>
        <taxon>Pseudomonadati</taxon>
        <taxon>Pseudomonadota</taxon>
        <taxon>Gammaproteobacteria</taxon>
        <taxon>Pseudomonadales</taxon>
        <taxon>Pseudomonadaceae</taxon>
        <taxon>Pseudomonas</taxon>
    </lineage>
</organism>
<evidence type="ECO:0000313" key="2">
    <source>
        <dbReference type="EMBL" id="MCK9798180.1"/>
    </source>
</evidence>